<accession>A0A7K0DNU1</accession>
<comment type="caution">
    <text evidence="1">The sequence shown here is derived from an EMBL/GenBank/DDBJ whole genome shotgun (WGS) entry which is preliminary data.</text>
</comment>
<dbReference type="Pfam" id="PF13822">
    <property type="entry name" value="ACC_epsilon"/>
    <property type="match status" value="1"/>
</dbReference>
<dbReference type="GO" id="GO:0003989">
    <property type="term" value="F:acetyl-CoA carboxylase activity"/>
    <property type="evidence" value="ECO:0007669"/>
    <property type="project" value="InterPro"/>
</dbReference>
<protein>
    <recommendedName>
        <fullName evidence="3">Acyl-CoA carboxylase subunit epsilon</fullName>
    </recommendedName>
</protein>
<dbReference type="InterPro" id="IPR032716">
    <property type="entry name" value="ACC_epsilon"/>
</dbReference>
<gene>
    <name evidence="1" type="ORF">NRB56_29990</name>
</gene>
<dbReference type="GO" id="GO:0004658">
    <property type="term" value="F:propionyl-CoA carboxylase activity"/>
    <property type="evidence" value="ECO:0007669"/>
    <property type="project" value="InterPro"/>
</dbReference>
<sequence length="63" mass="6977">MNEPVVRIERGNPDDLELAALLIALAVVAARPAESADDQRAPVRWLRRERRTAFVASHSWAAA</sequence>
<dbReference type="RefSeq" id="WP_153342512.1">
    <property type="nucleotide sequence ID" value="NZ_WEGI01000006.1"/>
</dbReference>
<dbReference type="Proteomes" id="UP000431401">
    <property type="component" value="Unassembled WGS sequence"/>
</dbReference>
<reference evidence="1 2" key="1">
    <citation type="submission" date="2019-10" db="EMBL/GenBank/DDBJ databases">
        <title>Nocardia macrotermitis sp. nov. and Nocardia aurantia sp. nov., isolated from the gut of fungus growing-termite Macrotermes natalensis.</title>
        <authorList>
            <person name="Benndorf R."/>
            <person name="Schwitalla J."/>
            <person name="Martin K."/>
            <person name="De Beer W."/>
            <person name="Kaster A.-K."/>
            <person name="Vollmers J."/>
            <person name="Poulsen M."/>
            <person name="Beemelmanns C."/>
        </authorList>
    </citation>
    <scope>NUCLEOTIDE SEQUENCE [LARGE SCALE GENOMIC DNA]</scope>
    <source>
        <strain evidence="1 2">RB56</strain>
    </source>
</reference>
<evidence type="ECO:0008006" key="3">
    <source>
        <dbReference type="Google" id="ProtNLM"/>
    </source>
</evidence>
<organism evidence="1 2">
    <name type="scientific">Nocardia aurantia</name>
    <dbReference type="NCBI Taxonomy" id="2585199"/>
    <lineage>
        <taxon>Bacteria</taxon>
        <taxon>Bacillati</taxon>
        <taxon>Actinomycetota</taxon>
        <taxon>Actinomycetes</taxon>
        <taxon>Mycobacteriales</taxon>
        <taxon>Nocardiaceae</taxon>
        <taxon>Nocardia</taxon>
    </lineage>
</organism>
<evidence type="ECO:0000313" key="2">
    <source>
        <dbReference type="Proteomes" id="UP000431401"/>
    </source>
</evidence>
<dbReference type="AlphaFoldDB" id="A0A7K0DNU1"/>
<dbReference type="EMBL" id="WEGI01000006">
    <property type="protein sequence ID" value="MQY27416.1"/>
    <property type="molecule type" value="Genomic_DNA"/>
</dbReference>
<proteinExistence type="predicted"/>
<evidence type="ECO:0000313" key="1">
    <source>
        <dbReference type="EMBL" id="MQY27416.1"/>
    </source>
</evidence>
<keyword evidence="2" id="KW-1185">Reference proteome</keyword>
<name>A0A7K0DNU1_9NOCA</name>